<dbReference type="GO" id="GO:0016787">
    <property type="term" value="F:hydrolase activity"/>
    <property type="evidence" value="ECO:0007669"/>
    <property type="project" value="UniProtKB-KW"/>
</dbReference>
<feature type="region of interest" description="Disordered" evidence="1">
    <location>
        <begin position="32"/>
        <end position="54"/>
    </location>
</feature>
<dbReference type="SUPFAM" id="SSF56601">
    <property type="entry name" value="beta-lactamase/transpeptidase-like"/>
    <property type="match status" value="1"/>
</dbReference>
<proteinExistence type="predicted"/>
<dbReference type="RefSeq" id="WP_146819400.1">
    <property type="nucleotide sequence ID" value="NZ_BJYK01000004.1"/>
</dbReference>
<feature type="signal peptide" evidence="2">
    <location>
        <begin position="1"/>
        <end position="33"/>
    </location>
</feature>
<dbReference type="InterPro" id="IPR006311">
    <property type="entry name" value="TAT_signal"/>
</dbReference>
<dbReference type="Proteomes" id="UP000321484">
    <property type="component" value="Unassembled WGS sequence"/>
</dbReference>
<evidence type="ECO:0000259" key="3">
    <source>
        <dbReference type="Pfam" id="PF00144"/>
    </source>
</evidence>
<dbReference type="Pfam" id="PF00144">
    <property type="entry name" value="Beta-lactamase"/>
    <property type="match status" value="1"/>
</dbReference>
<keyword evidence="2" id="KW-0732">Signal</keyword>
<dbReference type="EMBL" id="BJYK01000004">
    <property type="protein sequence ID" value="GEN79821.1"/>
    <property type="molecule type" value="Genomic_DNA"/>
</dbReference>
<dbReference type="InterPro" id="IPR012338">
    <property type="entry name" value="Beta-lactam/transpept-like"/>
</dbReference>
<evidence type="ECO:0000313" key="4">
    <source>
        <dbReference type="EMBL" id="GEN79821.1"/>
    </source>
</evidence>
<keyword evidence="4" id="KW-0378">Hydrolase</keyword>
<feature type="chain" id="PRO_5038581679" evidence="2">
    <location>
        <begin position="34"/>
        <end position="402"/>
    </location>
</feature>
<feature type="domain" description="Beta-lactamase-related" evidence="3">
    <location>
        <begin position="64"/>
        <end position="397"/>
    </location>
</feature>
<dbReference type="AlphaFoldDB" id="A0A511YX98"/>
<organism evidence="4 5">
    <name type="scientific">Actinotalea fermentans</name>
    <dbReference type="NCBI Taxonomy" id="43671"/>
    <lineage>
        <taxon>Bacteria</taxon>
        <taxon>Bacillati</taxon>
        <taxon>Actinomycetota</taxon>
        <taxon>Actinomycetes</taxon>
        <taxon>Micrococcales</taxon>
        <taxon>Cellulomonadaceae</taxon>
        <taxon>Actinotalea</taxon>
    </lineage>
</organism>
<dbReference type="OrthoDB" id="3863176at2"/>
<sequence length="402" mass="41951">MTTPDHRGPRRRALAALLAAGAVVGGLAGTAPAAGAAGRAEPGPTAVASPTRPAAPDRELQVALDGLVADHGFPGVLATVVDARGRERDDTAGVGDLATGRRVPPDGQVRIGSNTKTFTASVVLQLVAEGKVALDEPVETYLPGVVRGEGIDATAITVRNLLQHTSGLAEYLLGMDLGSPPDFFSIRDRYWQPRDLVDLSLAQGADFQPGERWAYNNTNYVLAGLIVERVTGRPLAEQVTERIIEPLGLHDTYVPLPGERDLRGRYPQGYHPRPDGTLDDITRLDPSMGGAAGDMVSTPSDLNRFFAALVAGEVVPAAQLEQMQTTVPMPPEYPGDGYGLGLISTELSCGVVAWGHGGDIPGYSSRGGVVADGRAATIVTTSLVPSMEALAAAEQAVDTALC</sequence>
<dbReference type="PROSITE" id="PS51318">
    <property type="entry name" value="TAT"/>
    <property type="match status" value="1"/>
</dbReference>
<dbReference type="PANTHER" id="PTHR46825">
    <property type="entry name" value="D-ALANYL-D-ALANINE-CARBOXYPEPTIDASE/ENDOPEPTIDASE AMPH"/>
    <property type="match status" value="1"/>
</dbReference>
<dbReference type="Gene3D" id="3.40.710.10">
    <property type="entry name" value="DD-peptidase/beta-lactamase superfamily"/>
    <property type="match status" value="1"/>
</dbReference>
<protein>
    <submittedName>
        <fullName evidence="4">Serine hydrolase</fullName>
    </submittedName>
</protein>
<evidence type="ECO:0000313" key="5">
    <source>
        <dbReference type="Proteomes" id="UP000321484"/>
    </source>
</evidence>
<feature type="compositionally biased region" description="Low complexity" evidence="1">
    <location>
        <begin position="32"/>
        <end position="46"/>
    </location>
</feature>
<name>A0A511YX98_9CELL</name>
<dbReference type="InterPro" id="IPR001466">
    <property type="entry name" value="Beta-lactam-related"/>
</dbReference>
<evidence type="ECO:0000256" key="2">
    <source>
        <dbReference type="SAM" id="SignalP"/>
    </source>
</evidence>
<accession>A0A511YX98</accession>
<evidence type="ECO:0000256" key="1">
    <source>
        <dbReference type="SAM" id="MobiDB-lite"/>
    </source>
</evidence>
<reference evidence="4 5" key="1">
    <citation type="submission" date="2019-07" db="EMBL/GenBank/DDBJ databases">
        <title>Whole genome shotgun sequence of Actinotalea fermentans NBRC 105374.</title>
        <authorList>
            <person name="Hosoyama A."/>
            <person name="Uohara A."/>
            <person name="Ohji S."/>
            <person name="Ichikawa N."/>
        </authorList>
    </citation>
    <scope>NUCLEOTIDE SEQUENCE [LARGE SCALE GENOMIC DNA]</scope>
    <source>
        <strain evidence="4 5">NBRC 105374</strain>
    </source>
</reference>
<dbReference type="InterPro" id="IPR050491">
    <property type="entry name" value="AmpC-like"/>
</dbReference>
<dbReference type="PANTHER" id="PTHR46825:SF7">
    <property type="entry name" value="D-ALANYL-D-ALANINE CARBOXYPEPTIDASE"/>
    <property type="match status" value="1"/>
</dbReference>
<keyword evidence="5" id="KW-1185">Reference proteome</keyword>
<gene>
    <name evidence="4" type="ORF">AFE02nite_15550</name>
</gene>
<comment type="caution">
    <text evidence="4">The sequence shown here is derived from an EMBL/GenBank/DDBJ whole genome shotgun (WGS) entry which is preliminary data.</text>
</comment>